<evidence type="ECO:0000313" key="3">
    <source>
        <dbReference type="Proteomes" id="UP000000328"/>
    </source>
</evidence>
<dbReference type="PATRIC" id="fig|749927.5.peg.5597"/>
<gene>
    <name evidence="2" type="ordered locus">AMED_5399</name>
</gene>
<proteinExistence type="predicted"/>
<protein>
    <submittedName>
        <fullName evidence="2">Uncharacterized protein</fullName>
    </submittedName>
</protein>
<evidence type="ECO:0000313" key="2">
    <source>
        <dbReference type="EMBL" id="ADJ47159.1"/>
    </source>
</evidence>
<keyword evidence="1" id="KW-0812">Transmembrane</keyword>
<accession>A0A0H3DBZ9</accession>
<dbReference type="EMBL" id="CP002000">
    <property type="protein sequence ID" value="ADJ47159.1"/>
    <property type="molecule type" value="Genomic_DNA"/>
</dbReference>
<keyword evidence="1" id="KW-1133">Transmembrane helix</keyword>
<sequence>MSNPRREGTTPAKRFPAGAVLGSAMPLALVWVILYVTGAVDSGALIGIGAAIVVLVLFIWVAASIRMRRGR</sequence>
<feature type="transmembrane region" description="Helical" evidence="1">
    <location>
        <begin position="42"/>
        <end position="63"/>
    </location>
</feature>
<reference evidence="2 3" key="1">
    <citation type="journal article" date="2010" name="Cell Res.">
        <title>Complete genome sequence of the rifamycin SV-producing Amycolatopsis mediterranei U32 revealed its genetic characteristics in phylogeny and metabolism.</title>
        <authorList>
            <person name="Zhao W."/>
            <person name="Zhong Y."/>
            <person name="Yuan H."/>
            <person name="Wang J."/>
            <person name="Zheng H."/>
            <person name="Wang Y."/>
            <person name="Cen X."/>
            <person name="Xu F."/>
            <person name="Bai J."/>
            <person name="Han X."/>
            <person name="Lu G."/>
            <person name="Zhu Y."/>
            <person name="Shao Z."/>
            <person name="Yan H."/>
            <person name="Li C."/>
            <person name="Peng N."/>
            <person name="Zhang Z."/>
            <person name="Zhang Y."/>
            <person name="Lin W."/>
            <person name="Fan Y."/>
            <person name="Qin Z."/>
            <person name="Hu Y."/>
            <person name="Zhu B."/>
            <person name="Wang S."/>
            <person name="Ding X."/>
            <person name="Zhao G.P."/>
        </authorList>
    </citation>
    <scope>NUCLEOTIDE SEQUENCE [LARGE SCALE GENOMIC DNA]</scope>
    <source>
        <strain evidence="3">U-32</strain>
    </source>
</reference>
<evidence type="ECO:0000256" key="1">
    <source>
        <dbReference type="SAM" id="Phobius"/>
    </source>
</evidence>
<dbReference type="GeneID" id="92873107"/>
<feature type="transmembrane region" description="Helical" evidence="1">
    <location>
        <begin position="15"/>
        <end position="36"/>
    </location>
</feature>
<dbReference type="Proteomes" id="UP000000328">
    <property type="component" value="Chromosome"/>
</dbReference>
<dbReference type="RefSeq" id="WP_013227219.1">
    <property type="nucleotide sequence ID" value="NC_014318.1"/>
</dbReference>
<organism evidence="2 3">
    <name type="scientific">Amycolatopsis mediterranei (strain U-32)</name>
    <dbReference type="NCBI Taxonomy" id="749927"/>
    <lineage>
        <taxon>Bacteria</taxon>
        <taxon>Bacillati</taxon>
        <taxon>Actinomycetota</taxon>
        <taxon>Actinomycetes</taxon>
        <taxon>Pseudonocardiales</taxon>
        <taxon>Pseudonocardiaceae</taxon>
        <taxon>Amycolatopsis</taxon>
    </lineage>
</organism>
<keyword evidence="1" id="KW-0472">Membrane</keyword>
<name>A0A0H3DBZ9_AMYMU</name>
<dbReference type="KEGG" id="amd:AMED_5399"/>
<dbReference type="OrthoDB" id="9902545at2"/>
<dbReference type="AlphaFoldDB" id="A0A0H3DBZ9"/>
<dbReference type="HOGENOM" id="CLU_2731093_0_0_11"/>